<evidence type="ECO:0000259" key="1">
    <source>
        <dbReference type="Pfam" id="PF01636"/>
    </source>
</evidence>
<dbReference type="EMBL" id="OBQC01000013">
    <property type="protein sequence ID" value="SOC42571.1"/>
    <property type="molecule type" value="Genomic_DNA"/>
</dbReference>
<evidence type="ECO:0000313" key="3">
    <source>
        <dbReference type="Proteomes" id="UP000219252"/>
    </source>
</evidence>
<organism evidence="2 3">
    <name type="scientific">Ureibacillus acetophenoni</name>
    <dbReference type="NCBI Taxonomy" id="614649"/>
    <lineage>
        <taxon>Bacteria</taxon>
        <taxon>Bacillati</taxon>
        <taxon>Bacillota</taxon>
        <taxon>Bacilli</taxon>
        <taxon>Bacillales</taxon>
        <taxon>Caryophanaceae</taxon>
        <taxon>Ureibacillus</taxon>
    </lineage>
</organism>
<accession>A0A285UQP0</accession>
<dbReference type="Gene3D" id="3.90.1200.10">
    <property type="match status" value="1"/>
</dbReference>
<dbReference type="Pfam" id="PF01636">
    <property type="entry name" value="APH"/>
    <property type="match status" value="1"/>
</dbReference>
<reference evidence="3" key="1">
    <citation type="submission" date="2017-08" db="EMBL/GenBank/DDBJ databases">
        <authorList>
            <person name="Varghese N."/>
            <person name="Submissions S."/>
        </authorList>
    </citation>
    <scope>NUCLEOTIDE SEQUENCE [LARGE SCALE GENOMIC DNA]</scope>
    <source>
        <strain evidence="3">JC23</strain>
    </source>
</reference>
<dbReference type="AlphaFoldDB" id="A0A285UQP0"/>
<dbReference type="SUPFAM" id="SSF56112">
    <property type="entry name" value="Protein kinase-like (PK-like)"/>
    <property type="match status" value="1"/>
</dbReference>
<name>A0A285UQP0_9BACL</name>
<sequence>MSLGRKIGEGGTSEVFEWEGKSKILKLAKPNTKLSDIQREFKNNFIAWNLGLSVPQPIEIIEVNNRPGIIFERIVGKTIKERLFKSFIKQMNNPQPRIDLSDVQNTARLLSEIHELQHVELRPQRELLKWQILNIKYLSDEEKTSVLKILDQLPLKQQICHGDPNPNNLIVRNDELVLIDWNDATIGNPEADVAEFIVMIKFAILPSDTPQSIVSIFESVRETIIEVFMNEYTVRTGVTYNDIDPWILPIAVRKLYADAISEEEKQLLVNEIRERL</sequence>
<dbReference type="InterPro" id="IPR002575">
    <property type="entry name" value="Aminoglycoside_PTrfase"/>
</dbReference>
<protein>
    <submittedName>
        <fullName evidence="2">Uncharacterized protein (TIGR02172 family)</fullName>
    </submittedName>
</protein>
<proteinExistence type="predicted"/>
<dbReference type="InterPro" id="IPR011009">
    <property type="entry name" value="Kinase-like_dom_sf"/>
</dbReference>
<keyword evidence="3" id="KW-1185">Reference proteome</keyword>
<dbReference type="OrthoDB" id="9800774at2"/>
<dbReference type="Proteomes" id="UP000219252">
    <property type="component" value="Unassembled WGS sequence"/>
</dbReference>
<feature type="domain" description="Aminoglycoside phosphotransferase" evidence="1">
    <location>
        <begin position="16"/>
        <end position="197"/>
    </location>
</feature>
<evidence type="ECO:0000313" key="2">
    <source>
        <dbReference type="EMBL" id="SOC42571.1"/>
    </source>
</evidence>
<dbReference type="PANTHER" id="PTHR21310">
    <property type="entry name" value="AMINOGLYCOSIDE PHOSPHOTRANSFERASE-RELATED-RELATED"/>
    <property type="match status" value="1"/>
</dbReference>
<dbReference type="RefSeq" id="WP_097150516.1">
    <property type="nucleotide sequence ID" value="NZ_OBQC01000013.1"/>
</dbReference>
<gene>
    <name evidence="2" type="ORF">SAMN05877842_11345</name>
</gene>
<dbReference type="InterPro" id="IPR051678">
    <property type="entry name" value="AGP_Transferase"/>
</dbReference>